<dbReference type="EMBL" id="NVUL01000055">
    <property type="protein sequence ID" value="PCI76588.1"/>
    <property type="molecule type" value="Genomic_DNA"/>
</dbReference>
<name>A0A2A4X1S3_9GAMM</name>
<organism evidence="1 2">
    <name type="scientific">SAR86 cluster bacterium</name>
    <dbReference type="NCBI Taxonomy" id="2030880"/>
    <lineage>
        <taxon>Bacteria</taxon>
        <taxon>Pseudomonadati</taxon>
        <taxon>Pseudomonadota</taxon>
        <taxon>Gammaproteobacteria</taxon>
        <taxon>SAR86 cluster</taxon>
    </lineage>
</organism>
<sequence length="432" mass="47281">MSLKVIELNDNALRVGDDTGILVESPGFALVAGNKKLVLGEAAKQQARIHPTSSYNRYWHELSIDPVNHTPGIRHFADIAYAHLLHLAEAGEVDGDVIFAVPGNFTRQQLAILLGLVKQSPFRTAGLVDSALAAVSSTNPEFDSYVYAEMQLHQVVLTKITADNNILKRESVIQIPGVGSQNFMDLMMQLATDLFIQQCRFNPQHDAESEQQLYNALPAWLQQDDGDQNSLLLELTANTAVHTAKMPRKSLISNLSRHYKSIGQQVAELAAVGNSKLLLSPEFAELPGFHTYLSESIKIKLLPVGAISKSVFQNRAGIIRDDEQVELVTTLAKISDTAKANDKRASKAAAKMQETATHVLIGSTAIPLGNADLPEQLGRIEKHDETFYLDSGKQEFLLNQHKVAGKHELSLGDLIQSSEGSEAIRLIQVSNV</sequence>
<evidence type="ECO:0000313" key="1">
    <source>
        <dbReference type="EMBL" id="PCI76588.1"/>
    </source>
</evidence>
<dbReference type="Proteomes" id="UP000218767">
    <property type="component" value="Unassembled WGS sequence"/>
</dbReference>
<gene>
    <name evidence="1" type="ORF">COB20_10300</name>
</gene>
<comment type="caution">
    <text evidence="1">The sequence shown here is derived from an EMBL/GenBank/DDBJ whole genome shotgun (WGS) entry which is preliminary data.</text>
</comment>
<protein>
    <submittedName>
        <fullName evidence="1">Uncharacterized protein</fullName>
    </submittedName>
</protein>
<reference evidence="2" key="1">
    <citation type="submission" date="2017-08" db="EMBL/GenBank/DDBJ databases">
        <title>A dynamic microbial community with high functional redundancy inhabits the cold, oxic subseafloor aquifer.</title>
        <authorList>
            <person name="Tully B.J."/>
            <person name="Wheat C.G."/>
            <person name="Glazer B.T."/>
            <person name="Huber J.A."/>
        </authorList>
    </citation>
    <scope>NUCLEOTIDE SEQUENCE [LARGE SCALE GENOMIC DNA]</scope>
</reference>
<proteinExistence type="predicted"/>
<dbReference type="AlphaFoldDB" id="A0A2A4X1S3"/>
<evidence type="ECO:0000313" key="2">
    <source>
        <dbReference type="Proteomes" id="UP000218767"/>
    </source>
</evidence>
<accession>A0A2A4X1S3</accession>